<evidence type="ECO:0000256" key="3">
    <source>
        <dbReference type="ARBA" id="ARBA00023004"/>
    </source>
</evidence>
<feature type="domain" description="Radical SAM core" evidence="5">
    <location>
        <begin position="75"/>
        <end position="301"/>
    </location>
</feature>
<evidence type="ECO:0000313" key="7">
    <source>
        <dbReference type="Proteomes" id="UP000286050"/>
    </source>
</evidence>
<dbReference type="SFLD" id="SFLDG01386">
    <property type="entry name" value="main_SPASM_domain-containing"/>
    <property type="match status" value="1"/>
</dbReference>
<evidence type="ECO:0000256" key="2">
    <source>
        <dbReference type="ARBA" id="ARBA00022723"/>
    </source>
</evidence>
<dbReference type="SFLD" id="SFLDS00029">
    <property type="entry name" value="Radical_SAM"/>
    <property type="match status" value="1"/>
</dbReference>
<evidence type="ECO:0000259" key="5">
    <source>
        <dbReference type="PROSITE" id="PS51918"/>
    </source>
</evidence>
<dbReference type="Proteomes" id="UP000286050">
    <property type="component" value="Unassembled WGS sequence"/>
</dbReference>
<dbReference type="SFLD" id="SFLDG01067">
    <property type="entry name" value="SPASM/twitch_domain_containing"/>
    <property type="match status" value="1"/>
</dbReference>
<keyword evidence="4" id="KW-0411">Iron-sulfur</keyword>
<keyword evidence="2" id="KW-0479">Metal-binding</keyword>
<proteinExistence type="predicted"/>
<dbReference type="Pfam" id="PF04055">
    <property type="entry name" value="Radical_SAM"/>
    <property type="match status" value="1"/>
</dbReference>
<name>A0A414G0N0_9ACTN</name>
<evidence type="ECO:0000256" key="4">
    <source>
        <dbReference type="ARBA" id="ARBA00023014"/>
    </source>
</evidence>
<dbReference type="PANTHER" id="PTHR11228">
    <property type="entry name" value="RADICAL SAM DOMAIN PROTEIN"/>
    <property type="match status" value="1"/>
</dbReference>
<keyword evidence="1" id="KW-0949">S-adenosyl-L-methionine</keyword>
<dbReference type="AlphaFoldDB" id="A0A414G0N0"/>
<dbReference type="GO" id="GO:0046872">
    <property type="term" value="F:metal ion binding"/>
    <property type="evidence" value="ECO:0007669"/>
    <property type="project" value="UniProtKB-KW"/>
</dbReference>
<dbReference type="InterPro" id="IPR013785">
    <property type="entry name" value="Aldolase_TIM"/>
</dbReference>
<dbReference type="InterPro" id="IPR007197">
    <property type="entry name" value="rSAM"/>
</dbReference>
<evidence type="ECO:0000256" key="1">
    <source>
        <dbReference type="ARBA" id="ARBA00022691"/>
    </source>
</evidence>
<dbReference type="GO" id="GO:0051536">
    <property type="term" value="F:iron-sulfur cluster binding"/>
    <property type="evidence" value="ECO:0007669"/>
    <property type="project" value="UniProtKB-KW"/>
</dbReference>
<dbReference type="Pfam" id="PF13186">
    <property type="entry name" value="SPASM"/>
    <property type="match status" value="1"/>
</dbReference>
<dbReference type="PROSITE" id="PS51918">
    <property type="entry name" value="RADICAL_SAM"/>
    <property type="match status" value="1"/>
</dbReference>
<dbReference type="CDD" id="cd01335">
    <property type="entry name" value="Radical_SAM"/>
    <property type="match status" value="1"/>
</dbReference>
<gene>
    <name evidence="6" type="ORF">DW787_02300</name>
</gene>
<comment type="caution">
    <text evidence="6">The sequence shown here is derived from an EMBL/GenBank/DDBJ whole genome shotgun (WGS) entry which is preliminary data.</text>
</comment>
<dbReference type="NCBIfam" id="TIGR04085">
    <property type="entry name" value="rSAM_more_4Fe4S"/>
    <property type="match status" value="1"/>
</dbReference>
<keyword evidence="3" id="KW-0408">Iron</keyword>
<dbReference type="InterPro" id="IPR058240">
    <property type="entry name" value="rSAM_sf"/>
</dbReference>
<dbReference type="EMBL" id="QSJI01000001">
    <property type="protein sequence ID" value="RHD57687.1"/>
    <property type="molecule type" value="Genomic_DNA"/>
</dbReference>
<accession>A0A414G0N0</accession>
<dbReference type="InterPro" id="IPR006638">
    <property type="entry name" value="Elp3/MiaA/NifB-like_rSAM"/>
</dbReference>
<dbReference type="InterPro" id="IPR023885">
    <property type="entry name" value="4Fe4S-binding_SPASM_dom"/>
</dbReference>
<sequence length="412" mass="44000">MRLASHIVRFDMRGIPVVGNTASGVLVGLTPEGAELCDAMLEREVAQDEVPAGCEKLLAHLTDHGFTEEVEMDGRARLASAYLHVSNACNLSCVGCYSADCNRNRSADPSFDDLCRAIDTLVRLGVTRLVISGGEPFLREDLPAIAQYAREQGMASIAVLTNGTYCSDEALAKLAGNVEVVSVSFDGASPEAPACIRGEQLFDTLVDAVKRMQTAGIHAHMLPTLHARNIQDAPTYVELSKRLGCTIGFSLLSGARADLGELMPDDSCLAELANIMVEVASKGDAVSIDDAFNPMRVLFVRACCGAGKTSVSVASDGTVYPCHMLHKPEFALGNAFTDGASAIADSLSQLAMPSVEEIEGCSSCENRYFCGGGCRARAYDEHGCMTRRDPYCAYYTHAIEQTVEAFVSQIQG</sequence>
<dbReference type="SUPFAM" id="SSF102114">
    <property type="entry name" value="Radical SAM enzymes"/>
    <property type="match status" value="1"/>
</dbReference>
<evidence type="ECO:0000313" key="6">
    <source>
        <dbReference type="EMBL" id="RHD57687.1"/>
    </source>
</evidence>
<organism evidence="6 7">
    <name type="scientific">Collinsella intestinalis</name>
    <dbReference type="NCBI Taxonomy" id="147207"/>
    <lineage>
        <taxon>Bacteria</taxon>
        <taxon>Bacillati</taxon>
        <taxon>Actinomycetota</taxon>
        <taxon>Coriobacteriia</taxon>
        <taxon>Coriobacteriales</taxon>
        <taxon>Coriobacteriaceae</taxon>
        <taxon>Collinsella</taxon>
    </lineage>
</organism>
<dbReference type="SMART" id="SM00729">
    <property type="entry name" value="Elp3"/>
    <property type="match status" value="1"/>
</dbReference>
<dbReference type="InterPro" id="IPR050377">
    <property type="entry name" value="Radical_SAM_PqqE_MftC-like"/>
</dbReference>
<dbReference type="GO" id="GO:0003824">
    <property type="term" value="F:catalytic activity"/>
    <property type="evidence" value="ECO:0007669"/>
    <property type="project" value="InterPro"/>
</dbReference>
<protein>
    <submittedName>
        <fullName evidence="6">Radical SAM protein</fullName>
    </submittedName>
</protein>
<dbReference type="Gene3D" id="3.20.20.70">
    <property type="entry name" value="Aldolase class I"/>
    <property type="match status" value="1"/>
</dbReference>
<reference evidence="6 7" key="1">
    <citation type="submission" date="2018-08" db="EMBL/GenBank/DDBJ databases">
        <title>A genome reference for cultivated species of the human gut microbiota.</title>
        <authorList>
            <person name="Zou Y."/>
            <person name="Xue W."/>
            <person name="Luo G."/>
        </authorList>
    </citation>
    <scope>NUCLEOTIDE SEQUENCE [LARGE SCALE GENOMIC DNA]</scope>
    <source>
        <strain evidence="6 7">AM30-5LB</strain>
    </source>
</reference>
<dbReference type="PANTHER" id="PTHR11228:SF35">
    <property type="entry name" value="MOLYBDENUM COFACTOR BIOSYNTHESIS PROTEIN A-RELATED"/>
    <property type="match status" value="1"/>
</dbReference>